<dbReference type="InParanoid" id="A0A3N4LLW6"/>
<dbReference type="AlphaFoldDB" id="A0A3N4LLW6"/>
<proteinExistence type="predicted"/>
<dbReference type="GO" id="GO:0016787">
    <property type="term" value="F:hydrolase activity"/>
    <property type="evidence" value="ECO:0007669"/>
    <property type="project" value="UniProtKB-KW"/>
</dbReference>
<dbReference type="InterPro" id="IPR029058">
    <property type="entry name" value="AB_hydrolase_fold"/>
</dbReference>
<dbReference type="SUPFAM" id="SSF53474">
    <property type="entry name" value="alpha/beta-Hydrolases"/>
    <property type="match status" value="1"/>
</dbReference>
<reference evidence="2 3" key="1">
    <citation type="journal article" date="2018" name="Nat. Ecol. Evol.">
        <title>Pezizomycetes genomes reveal the molecular basis of ectomycorrhizal truffle lifestyle.</title>
        <authorList>
            <person name="Murat C."/>
            <person name="Payen T."/>
            <person name="Noel B."/>
            <person name="Kuo A."/>
            <person name="Morin E."/>
            <person name="Chen J."/>
            <person name="Kohler A."/>
            <person name="Krizsan K."/>
            <person name="Balestrini R."/>
            <person name="Da Silva C."/>
            <person name="Montanini B."/>
            <person name="Hainaut M."/>
            <person name="Levati E."/>
            <person name="Barry K.W."/>
            <person name="Belfiori B."/>
            <person name="Cichocki N."/>
            <person name="Clum A."/>
            <person name="Dockter R.B."/>
            <person name="Fauchery L."/>
            <person name="Guy J."/>
            <person name="Iotti M."/>
            <person name="Le Tacon F."/>
            <person name="Lindquist E.A."/>
            <person name="Lipzen A."/>
            <person name="Malagnac F."/>
            <person name="Mello A."/>
            <person name="Molinier V."/>
            <person name="Miyauchi S."/>
            <person name="Poulain J."/>
            <person name="Riccioni C."/>
            <person name="Rubini A."/>
            <person name="Sitrit Y."/>
            <person name="Splivallo R."/>
            <person name="Traeger S."/>
            <person name="Wang M."/>
            <person name="Zifcakova L."/>
            <person name="Wipf D."/>
            <person name="Zambonelli A."/>
            <person name="Paolocci F."/>
            <person name="Nowrousian M."/>
            <person name="Ottonello S."/>
            <person name="Baldrian P."/>
            <person name="Spatafora J.W."/>
            <person name="Henrissat B."/>
            <person name="Nagy L.G."/>
            <person name="Aury J.M."/>
            <person name="Wincker P."/>
            <person name="Grigoriev I.V."/>
            <person name="Bonfante P."/>
            <person name="Martin F.M."/>
        </authorList>
    </citation>
    <scope>NUCLEOTIDE SEQUENCE [LARGE SCALE GENOMIC DNA]</scope>
    <source>
        <strain evidence="2 3">ATCC MYA-4762</strain>
    </source>
</reference>
<dbReference type="STRING" id="1051890.A0A3N4LLW6"/>
<evidence type="ECO:0000313" key="3">
    <source>
        <dbReference type="Proteomes" id="UP000267821"/>
    </source>
</evidence>
<protein>
    <submittedName>
        <fullName evidence="2">Alpha/beta-hydrolase</fullName>
    </submittedName>
</protein>
<organism evidence="2 3">
    <name type="scientific">Terfezia boudieri ATCC MYA-4762</name>
    <dbReference type="NCBI Taxonomy" id="1051890"/>
    <lineage>
        <taxon>Eukaryota</taxon>
        <taxon>Fungi</taxon>
        <taxon>Dikarya</taxon>
        <taxon>Ascomycota</taxon>
        <taxon>Pezizomycotina</taxon>
        <taxon>Pezizomycetes</taxon>
        <taxon>Pezizales</taxon>
        <taxon>Pezizaceae</taxon>
        <taxon>Terfezia</taxon>
    </lineage>
</organism>
<keyword evidence="2" id="KW-0378">Hydrolase</keyword>
<dbReference type="InterPro" id="IPR050471">
    <property type="entry name" value="AB_hydrolase"/>
</dbReference>
<accession>A0A3N4LLW6</accession>
<dbReference type="PANTHER" id="PTHR43433:SF5">
    <property type="entry name" value="AB HYDROLASE-1 DOMAIN-CONTAINING PROTEIN"/>
    <property type="match status" value="1"/>
</dbReference>
<dbReference type="PANTHER" id="PTHR43433">
    <property type="entry name" value="HYDROLASE, ALPHA/BETA FOLD FAMILY PROTEIN"/>
    <property type="match status" value="1"/>
</dbReference>
<dbReference type="Gene3D" id="3.40.50.1820">
    <property type="entry name" value="alpha/beta hydrolase"/>
    <property type="match status" value="1"/>
</dbReference>
<dbReference type="EMBL" id="ML121544">
    <property type="protein sequence ID" value="RPB23884.1"/>
    <property type="molecule type" value="Genomic_DNA"/>
</dbReference>
<dbReference type="Proteomes" id="UP000267821">
    <property type="component" value="Unassembled WGS sequence"/>
</dbReference>
<gene>
    <name evidence="2" type="ORF">L211DRAFT_868439</name>
</gene>
<evidence type="ECO:0000259" key="1">
    <source>
        <dbReference type="Pfam" id="PF00561"/>
    </source>
</evidence>
<dbReference type="Pfam" id="PF00561">
    <property type="entry name" value="Abhydrolase_1"/>
    <property type="match status" value="1"/>
</dbReference>
<sequence>MPLPIPSILTHPSFPTVISLPQPTRKGKAPVATTRGGPFDIAWEVYGEGNIRVVWVMGLNAPGMAWHRQSRYFGVDRGHIYSSLVFDNRGVGNSDKPLLRYTTTEMARDLLEVLSHVGWTGEERRIHLVGASMGGMIAMEFALLAPHLLASLTLQSTAAKLIDPLPWYTTLVNRVTMFLPKPLPLRLQHTQSVLFTPTFLSSAPSPPTTDPTFPTNADLFIAEELWRRAHLPITPWANYLLQGLAVSGHCISADRLKSLGEVLEGRVKIRVITGDEDKLVAWTHSKEIVEGMEEGRGELVMERGCGHVVHWERGGERGYNVAMEEYFGVGEWAWGRGREESARGESG</sequence>
<dbReference type="OrthoDB" id="19657at2759"/>
<evidence type="ECO:0000313" key="2">
    <source>
        <dbReference type="EMBL" id="RPB23884.1"/>
    </source>
</evidence>
<feature type="domain" description="AB hydrolase-1" evidence="1">
    <location>
        <begin position="76"/>
        <end position="313"/>
    </location>
</feature>
<name>A0A3N4LLW6_9PEZI</name>
<dbReference type="InterPro" id="IPR000073">
    <property type="entry name" value="AB_hydrolase_1"/>
</dbReference>
<keyword evidence="3" id="KW-1185">Reference proteome</keyword>